<keyword evidence="2" id="KW-0812">Transmembrane</keyword>
<dbReference type="RefSeq" id="WP_134170319.1">
    <property type="nucleotide sequence ID" value="NZ_SODD01000030.1"/>
</dbReference>
<evidence type="ECO:0000256" key="1">
    <source>
        <dbReference type="SAM" id="MobiDB-lite"/>
    </source>
</evidence>
<gene>
    <name evidence="3" type="ORF">EDD63_13023</name>
</gene>
<dbReference type="EMBL" id="SODD01000030">
    <property type="protein sequence ID" value="TDW14830.1"/>
    <property type="molecule type" value="Genomic_DNA"/>
</dbReference>
<reference evidence="3 4" key="1">
    <citation type="submission" date="2019-03" db="EMBL/GenBank/DDBJ databases">
        <title>Genomic Encyclopedia of Type Strains, Phase IV (KMG-IV): sequencing the most valuable type-strain genomes for metagenomic binning, comparative biology and taxonomic classification.</title>
        <authorList>
            <person name="Goeker M."/>
        </authorList>
    </citation>
    <scope>NUCLEOTIDE SEQUENCE [LARGE SCALE GENOMIC DNA]</scope>
    <source>
        <strain evidence="3 4">DSM 28867</strain>
    </source>
</reference>
<proteinExistence type="predicted"/>
<protein>
    <submittedName>
        <fullName evidence="3">Uncharacterized protein</fullName>
    </submittedName>
</protein>
<accession>A0A4R7ZIE3</accession>
<name>A0A4R7ZIE3_9FIRM</name>
<evidence type="ECO:0000313" key="3">
    <source>
        <dbReference type="EMBL" id="TDW14830.1"/>
    </source>
</evidence>
<dbReference type="OrthoDB" id="1653578at2"/>
<comment type="caution">
    <text evidence="3">The sequence shown here is derived from an EMBL/GenBank/DDBJ whole genome shotgun (WGS) entry which is preliminary data.</text>
</comment>
<dbReference type="Proteomes" id="UP000294743">
    <property type="component" value="Unassembled WGS sequence"/>
</dbReference>
<dbReference type="AlphaFoldDB" id="A0A4R7ZIE3"/>
<feature type="transmembrane region" description="Helical" evidence="2">
    <location>
        <begin position="252"/>
        <end position="276"/>
    </location>
</feature>
<evidence type="ECO:0000313" key="4">
    <source>
        <dbReference type="Proteomes" id="UP000294743"/>
    </source>
</evidence>
<keyword evidence="2" id="KW-1133">Transmembrane helix</keyword>
<organism evidence="3 4">
    <name type="scientific">Breznakia blatticola</name>
    <dbReference type="NCBI Taxonomy" id="1754012"/>
    <lineage>
        <taxon>Bacteria</taxon>
        <taxon>Bacillati</taxon>
        <taxon>Bacillota</taxon>
        <taxon>Erysipelotrichia</taxon>
        <taxon>Erysipelotrichales</taxon>
        <taxon>Erysipelotrichaceae</taxon>
        <taxon>Breznakia</taxon>
    </lineage>
</organism>
<evidence type="ECO:0000256" key="2">
    <source>
        <dbReference type="SAM" id="Phobius"/>
    </source>
</evidence>
<sequence length="280" mass="32383">MSENSRVKKYEALRQTLNQNQDDEQAVQQALQQLNKQVEENKAPSHQKRSVNYTNSETTGEFKNEYLDDFLQEVRDYNMKKGVRESEDTRLDILQQLSSKQRQKRASYMDNEAQKTEVHEASGVIENPSVYTTNEIPNIQAMDEEDRMSMTQEIARQVQDLIHQEEVQPLEDVREEIVQPEVAVESEQTIVLPTAKDVTTNMSMPSVSSQDDEDTTNYDELLDQTLQLKTKLHEQEEEIHTLNDGVDKNNRLLNIIIAVLIVLLLAVVVTVVYWIMNIKM</sequence>
<keyword evidence="2" id="KW-0472">Membrane</keyword>
<keyword evidence="4" id="KW-1185">Reference proteome</keyword>
<feature type="region of interest" description="Disordered" evidence="1">
    <location>
        <begin position="34"/>
        <end position="56"/>
    </location>
</feature>